<name>A0A0B4CZX8_9MICO</name>
<evidence type="ECO:0000313" key="2">
    <source>
        <dbReference type="Proteomes" id="UP000031202"/>
    </source>
</evidence>
<dbReference type="EMBL" id="JWSZ01000001">
    <property type="protein sequence ID" value="KIC59956.1"/>
    <property type="molecule type" value="Genomic_DNA"/>
</dbReference>
<proteinExistence type="predicted"/>
<dbReference type="Proteomes" id="UP000031202">
    <property type="component" value="Unassembled WGS sequence"/>
</dbReference>
<accession>A0A0B4CZX8</accession>
<dbReference type="AlphaFoldDB" id="A0A0B4CZX8"/>
<evidence type="ECO:0000313" key="1">
    <source>
        <dbReference type="EMBL" id="KIC59956.1"/>
    </source>
</evidence>
<protein>
    <submittedName>
        <fullName evidence="1">Uncharacterized protein</fullName>
    </submittedName>
</protein>
<gene>
    <name evidence="1" type="ORF">RM52_00605</name>
</gene>
<sequence>MALTIDINANTKAAQAQVKDLGKSLDGVSDSLDDLAADAVKSGNKTEKALDGLGDAAKASGRDIEKTGDKLEATFRDLIKDAKKAEAAVDDIGDTGAKGFGKLGDKGAEVSGELRQNLGETFSSFRGDLEDLPQIAQDTLGGLAGSGALGGIGGLAATAAGAAGLGLIIAAMEQIDARAEELRERANTMAQAFIDAGTTVLSATSIAAATSDVFTDGDQRKKAQEYADALGIDLATAVRAYVGDVNAMRVVDAQAAKAKEENLRIAEAQKESLKALTPEQQKALETNQKAIAAQRELRGVVAEANNSFENQQKVFKGLINDASEATKEVDDLGNAVYTLPDGTQILIDAKTGQATTDISKFKGDLDGIPEVITSRVKVQVDTSAWDNWRPSLKYGAVATTRTGNQIWD</sequence>
<dbReference type="RefSeq" id="WP_039411575.1">
    <property type="nucleotide sequence ID" value="NZ_JWSZ01000001.1"/>
</dbReference>
<organism evidence="1 2">
    <name type="scientific">Microbacterium hominis</name>
    <dbReference type="NCBI Taxonomy" id="162426"/>
    <lineage>
        <taxon>Bacteria</taxon>
        <taxon>Bacillati</taxon>
        <taxon>Actinomycetota</taxon>
        <taxon>Actinomycetes</taxon>
        <taxon>Micrococcales</taxon>
        <taxon>Microbacteriaceae</taxon>
        <taxon>Microbacterium</taxon>
    </lineage>
</organism>
<reference evidence="1 2" key="1">
    <citation type="submission" date="2014-12" db="EMBL/GenBank/DDBJ databases">
        <title>Genome sequencing of Microbacterium hominis TPW29.</title>
        <authorList>
            <person name="Tan P.W."/>
            <person name="Chan K.-G."/>
        </authorList>
    </citation>
    <scope>NUCLEOTIDE SEQUENCE [LARGE SCALE GENOMIC DNA]</scope>
    <source>
        <strain evidence="1 2">TPW29</strain>
    </source>
</reference>
<comment type="caution">
    <text evidence="1">The sequence shown here is derived from an EMBL/GenBank/DDBJ whole genome shotgun (WGS) entry which is preliminary data.</text>
</comment>